<gene>
    <name evidence="1" type="ORF">AZE42_12407</name>
</gene>
<reference evidence="1 2" key="1">
    <citation type="submission" date="2016-03" db="EMBL/GenBank/DDBJ databases">
        <title>Comparative genomics of the ectomycorrhizal sister species Rhizopogon vinicolor and Rhizopogon vesiculosus (Basidiomycota: Boletales) reveals a divergence of the mating type B locus.</title>
        <authorList>
            <person name="Mujic A.B."/>
            <person name="Kuo A."/>
            <person name="Tritt A."/>
            <person name="Lipzen A."/>
            <person name="Chen C."/>
            <person name="Johnson J."/>
            <person name="Sharma A."/>
            <person name="Barry K."/>
            <person name="Grigoriev I.V."/>
            <person name="Spatafora J.W."/>
        </authorList>
    </citation>
    <scope>NUCLEOTIDE SEQUENCE [LARGE SCALE GENOMIC DNA]</scope>
    <source>
        <strain evidence="1 2">AM-OR11-056</strain>
    </source>
</reference>
<evidence type="ECO:0000313" key="2">
    <source>
        <dbReference type="Proteomes" id="UP000183567"/>
    </source>
</evidence>
<comment type="caution">
    <text evidence="1">The sequence shown here is derived from an EMBL/GenBank/DDBJ whole genome shotgun (WGS) entry which is preliminary data.</text>
</comment>
<dbReference type="AlphaFoldDB" id="A0A1J8QPM6"/>
<name>A0A1J8QPM6_9AGAM</name>
<accession>A0A1J8QPM6</accession>
<evidence type="ECO:0000313" key="1">
    <source>
        <dbReference type="EMBL" id="OJA15392.1"/>
    </source>
</evidence>
<sequence length="25" mass="2942">MVNDSGKKDRVLIFQLKMMYRSPSP</sequence>
<dbReference type="EMBL" id="LVVM01003161">
    <property type="protein sequence ID" value="OJA15392.1"/>
    <property type="molecule type" value="Genomic_DNA"/>
</dbReference>
<keyword evidence="2" id="KW-1185">Reference proteome</keyword>
<organism evidence="1 2">
    <name type="scientific">Rhizopogon vesiculosus</name>
    <dbReference type="NCBI Taxonomy" id="180088"/>
    <lineage>
        <taxon>Eukaryota</taxon>
        <taxon>Fungi</taxon>
        <taxon>Dikarya</taxon>
        <taxon>Basidiomycota</taxon>
        <taxon>Agaricomycotina</taxon>
        <taxon>Agaricomycetes</taxon>
        <taxon>Agaricomycetidae</taxon>
        <taxon>Boletales</taxon>
        <taxon>Suillineae</taxon>
        <taxon>Rhizopogonaceae</taxon>
        <taxon>Rhizopogon</taxon>
    </lineage>
</organism>
<proteinExistence type="predicted"/>
<protein>
    <submittedName>
        <fullName evidence="1">Uncharacterized protein</fullName>
    </submittedName>
</protein>
<feature type="non-terminal residue" evidence="1">
    <location>
        <position position="25"/>
    </location>
</feature>
<dbReference type="Proteomes" id="UP000183567">
    <property type="component" value="Unassembled WGS sequence"/>
</dbReference>